<dbReference type="Gene3D" id="3.10.290.30">
    <property type="entry name" value="MM3350-like"/>
    <property type="match status" value="1"/>
</dbReference>
<dbReference type="PANTHER" id="PTHR41878:SF1">
    <property type="entry name" value="TNPR PROTEIN"/>
    <property type="match status" value="1"/>
</dbReference>
<dbReference type="SUPFAM" id="SSF159941">
    <property type="entry name" value="MM3350-like"/>
    <property type="match status" value="1"/>
</dbReference>
<comment type="caution">
    <text evidence="2">The sequence shown here is derived from an EMBL/GenBank/DDBJ whole genome shotgun (WGS) entry which is preliminary data.</text>
</comment>
<proteinExistence type="predicted"/>
<evidence type="ECO:0000259" key="1">
    <source>
        <dbReference type="Pfam" id="PF07929"/>
    </source>
</evidence>
<feature type="domain" description="Plasmid pRiA4b Orf3-like" evidence="1">
    <location>
        <begin position="3"/>
        <end position="170"/>
    </location>
</feature>
<keyword evidence="3" id="KW-1185">Reference proteome</keyword>
<accession>A0A4R2E9K6</accession>
<evidence type="ECO:0000313" key="3">
    <source>
        <dbReference type="Proteomes" id="UP000294830"/>
    </source>
</evidence>
<dbReference type="AlphaFoldDB" id="A0A4R2E9K6"/>
<dbReference type="InterPro" id="IPR012912">
    <property type="entry name" value="Plasmid_pRiA4b_Orf3-like"/>
</dbReference>
<dbReference type="EMBL" id="SLWB01000011">
    <property type="protein sequence ID" value="TCN65368.1"/>
    <property type="molecule type" value="Genomic_DNA"/>
</dbReference>
<dbReference type="RefSeq" id="WP_131839750.1">
    <property type="nucleotide sequence ID" value="NZ_SLWB01000011.1"/>
</dbReference>
<protein>
    <submittedName>
        <fullName evidence="2">PRiA4b ORF-3-like protein</fullName>
    </submittedName>
</protein>
<reference evidence="2 3" key="1">
    <citation type="submission" date="2019-03" db="EMBL/GenBank/DDBJ databases">
        <title>Genomic Encyclopedia of Archaeal and Bacterial Type Strains, Phase II (KMG-II): from individual species to whole genera.</title>
        <authorList>
            <person name="Goeker M."/>
        </authorList>
    </citation>
    <scope>NUCLEOTIDE SEQUENCE [LARGE SCALE GENOMIC DNA]</scope>
    <source>
        <strain evidence="2 3">RL-C</strain>
    </source>
</reference>
<organism evidence="2 3">
    <name type="scientific">Acetobacteroides hydrogenigenes</name>
    <dbReference type="NCBI Taxonomy" id="979970"/>
    <lineage>
        <taxon>Bacteria</taxon>
        <taxon>Pseudomonadati</taxon>
        <taxon>Bacteroidota</taxon>
        <taxon>Bacteroidia</taxon>
        <taxon>Bacteroidales</taxon>
        <taxon>Rikenellaceae</taxon>
        <taxon>Acetobacteroides</taxon>
    </lineage>
</organism>
<dbReference type="PANTHER" id="PTHR41878">
    <property type="entry name" value="LEXA REPRESSOR-RELATED"/>
    <property type="match status" value="1"/>
</dbReference>
<name>A0A4R2E9K6_9BACT</name>
<sequence length="201" mass="23282">MSKIYQFKIELKGISPTIWRSVQLNDNTQLLDLHYAAQIAMGWYDSHLYQFEKGGLIYGDPEALEDNSVLDDSVVNIVDIFKAEKDSINYVYDFGDNWEHKITLEKIIEAKEPLEHMICVGGKRNCPPEDCGGITGYLDMLETLKNPDSEEYKELVEWIGGEFDPEFFEISIINDSFKEIEEQFLLDEGDEEFDWDVTDKN</sequence>
<dbReference type="InterPro" id="IPR024047">
    <property type="entry name" value="MM3350-like_sf"/>
</dbReference>
<dbReference type="Proteomes" id="UP000294830">
    <property type="component" value="Unassembled WGS sequence"/>
</dbReference>
<dbReference type="Pfam" id="PF07929">
    <property type="entry name" value="PRiA4_ORF3"/>
    <property type="match status" value="1"/>
</dbReference>
<evidence type="ECO:0000313" key="2">
    <source>
        <dbReference type="EMBL" id="TCN65368.1"/>
    </source>
</evidence>
<gene>
    <name evidence="2" type="ORF">CLV25_11147</name>
</gene>
<dbReference type="OrthoDB" id="9801392at2"/>